<evidence type="ECO:0000313" key="3">
    <source>
        <dbReference type="Proteomes" id="UP001597389"/>
    </source>
</evidence>
<evidence type="ECO:0000313" key="2">
    <source>
        <dbReference type="EMBL" id="MFD2157956.1"/>
    </source>
</evidence>
<sequence length="107" mass="12281">MEVILVYINFPSRDVARHIGTALIEKQLAACVNLINGVESIYQWKGEICDEVEVMMVAKTTVSRYQQLEDYVKEVHPYDTPEIIGQQLAHGSEGYLNWVQDQMEGRH</sequence>
<keyword evidence="3" id="KW-1185">Reference proteome</keyword>
<reference evidence="3" key="1">
    <citation type="journal article" date="2019" name="Int. J. Syst. Evol. Microbiol.">
        <title>The Global Catalogue of Microorganisms (GCM) 10K type strain sequencing project: providing services to taxonomists for standard genome sequencing and annotation.</title>
        <authorList>
            <consortium name="The Broad Institute Genomics Platform"/>
            <consortium name="The Broad Institute Genome Sequencing Center for Infectious Disease"/>
            <person name="Wu L."/>
            <person name="Ma J."/>
        </authorList>
    </citation>
    <scope>NUCLEOTIDE SEQUENCE [LARGE SCALE GENOMIC DNA]</scope>
    <source>
        <strain evidence="3">CCUG 57942</strain>
    </source>
</reference>
<dbReference type="Pfam" id="PF03091">
    <property type="entry name" value="CutA1"/>
    <property type="match status" value="1"/>
</dbReference>
<dbReference type="Proteomes" id="UP001597389">
    <property type="component" value="Unassembled WGS sequence"/>
</dbReference>
<gene>
    <name evidence="2" type="primary">cutA</name>
    <name evidence="2" type="ORF">ACFSW8_03480</name>
</gene>
<dbReference type="InterPro" id="IPR011322">
    <property type="entry name" value="N-reg_PII-like_a/b"/>
</dbReference>
<evidence type="ECO:0000256" key="1">
    <source>
        <dbReference type="ARBA" id="ARBA00010169"/>
    </source>
</evidence>
<organism evidence="2 3">
    <name type="scientific">Rubritalea tangerina</name>
    <dbReference type="NCBI Taxonomy" id="430798"/>
    <lineage>
        <taxon>Bacteria</taxon>
        <taxon>Pseudomonadati</taxon>
        <taxon>Verrucomicrobiota</taxon>
        <taxon>Verrucomicrobiia</taxon>
        <taxon>Verrucomicrobiales</taxon>
        <taxon>Rubritaleaceae</taxon>
        <taxon>Rubritalea</taxon>
    </lineage>
</organism>
<dbReference type="SUPFAM" id="SSF54913">
    <property type="entry name" value="GlnB-like"/>
    <property type="match status" value="1"/>
</dbReference>
<dbReference type="Gene3D" id="3.30.70.120">
    <property type="match status" value="1"/>
</dbReference>
<name>A0ABW4Z7Y5_9BACT</name>
<dbReference type="RefSeq" id="WP_377090177.1">
    <property type="nucleotide sequence ID" value="NZ_JBHSJL010000014.1"/>
</dbReference>
<proteinExistence type="inferred from homology"/>
<dbReference type="PANTHER" id="PTHR23419:SF8">
    <property type="entry name" value="FI09726P"/>
    <property type="match status" value="1"/>
</dbReference>
<dbReference type="PANTHER" id="PTHR23419">
    <property type="entry name" value="DIVALENT CATION TOLERANCE CUTA-RELATED"/>
    <property type="match status" value="1"/>
</dbReference>
<protein>
    <submittedName>
        <fullName evidence="2">Divalent-cation tolerance protein CutA</fullName>
    </submittedName>
</protein>
<dbReference type="InterPro" id="IPR015867">
    <property type="entry name" value="N-reg_PII/ATP_PRibTrfase_C"/>
</dbReference>
<accession>A0ABW4Z7Y5</accession>
<comment type="similarity">
    <text evidence="1">Belongs to the CutA family.</text>
</comment>
<dbReference type="EMBL" id="JBHUJB010000015">
    <property type="protein sequence ID" value="MFD2157956.1"/>
    <property type="molecule type" value="Genomic_DNA"/>
</dbReference>
<dbReference type="InterPro" id="IPR004323">
    <property type="entry name" value="Ion_tolerance_CutA"/>
</dbReference>
<comment type="caution">
    <text evidence="2">The sequence shown here is derived from an EMBL/GenBank/DDBJ whole genome shotgun (WGS) entry which is preliminary data.</text>
</comment>